<dbReference type="Pfam" id="PF22766">
    <property type="entry name" value="ZW10_C2"/>
    <property type="match status" value="1"/>
</dbReference>
<evidence type="ECO:0000259" key="2">
    <source>
        <dbReference type="Pfam" id="PF20666"/>
    </source>
</evidence>
<name>A0A9W8B6L8_9FUNG</name>
<dbReference type="PANTHER" id="PTHR12205:SF0">
    <property type="entry name" value="CENTROMERE_KINETOCHORE PROTEIN ZW10 HOMOLOG"/>
    <property type="match status" value="1"/>
</dbReference>
<organism evidence="4 5">
    <name type="scientific">Dimargaris verticillata</name>
    <dbReference type="NCBI Taxonomy" id="2761393"/>
    <lineage>
        <taxon>Eukaryota</taxon>
        <taxon>Fungi</taxon>
        <taxon>Fungi incertae sedis</taxon>
        <taxon>Zoopagomycota</taxon>
        <taxon>Kickxellomycotina</taxon>
        <taxon>Dimargaritomycetes</taxon>
        <taxon>Dimargaritales</taxon>
        <taxon>Dimargaritaceae</taxon>
        <taxon>Dimargaris</taxon>
    </lineage>
</organism>
<dbReference type="InterPro" id="IPR046362">
    <property type="entry name" value="Zw10/DSL1_C_sf"/>
</dbReference>
<dbReference type="Pfam" id="PF20665">
    <property type="entry name" value="Zw10_middle"/>
    <property type="match status" value="1"/>
</dbReference>
<dbReference type="Pfam" id="PF20666">
    <property type="entry name" value="ZW10_C"/>
    <property type="match status" value="1"/>
</dbReference>
<feature type="domain" description="ZW10 C-terminal helical" evidence="3">
    <location>
        <begin position="637"/>
        <end position="706"/>
    </location>
</feature>
<dbReference type="GO" id="GO:0006888">
    <property type="term" value="P:endoplasmic reticulum to Golgi vesicle-mediated transport"/>
    <property type="evidence" value="ECO:0007669"/>
    <property type="project" value="TreeGrafter"/>
</dbReference>
<feature type="domain" description="Centromere/kinetochore protein zw10 C-terminal" evidence="2">
    <location>
        <begin position="470"/>
        <end position="613"/>
    </location>
</feature>
<evidence type="ECO:0000259" key="1">
    <source>
        <dbReference type="Pfam" id="PF20665"/>
    </source>
</evidence>
<dbReference type="AlphaFoldDB" id="A0A9W8B6L8"/>
<sequence>MATHSSREVPHGTLVKTIVQELGWTADATPVNSDQATAWLSQVTQAIDETKAHIQRTILDQYDDFAAQALTCHRQADQLDSLSVGVASLAERVLDPHKGIQARLTASLEKQKAITHRVEAQRTRVQALQEVQRWRQTLARIDALVKAGGDYELAANAITELTHQVNHAVHAKNTHVAKDLAARLANARLTIAENIGRQFTTANAFTCLGNCITLTVQSPGPDAPPDSLAPSALAVLAQFDLLHEPLTAFGRSLLKHVVAPMCQLPAWALDIAHKDRTHRLTLTTNSDVSTPARGLESLFAELLRVVTFVRDWVLMTKKTAELHERQTYLSVLGTSCADGLVELLYESHLKRSIPTHKSQFPDFNVTAAQVQNFEVELISLGFFTPEQCPLTAFVTRVDEHYVAQKRSLILDNIRRLLREQTYSARASSDIKLNNADLLACLQGEAYPRFKQFLQAHDTPFYPLRFQHEPFAFPSCQITHMAQQFVQLLYQTMDEAVGLDAYCARALHTTVRDACHLLRAHTFGGVASEETASPQNPLVLVPSVAALTHNDCLYIAHHLLTLGFVYWSCEVSDGPESAAVSTNATTFVDLAALLRTQGEQVWVRHLTVQRQTVLETLQACQGLQEAARADRQPLITQALRQAVAEWQRLSDAWRSVLPTHLYLLSSGRSILDALLQTVTEDVLDVVDIGVDDSQCLYDALHQLVDAVAAFRRQALDCLKQSNSSLVAAHTIGSDRGHGDDFTALGQQLGLAYLPSAAKFMQVRDILMLNMSDIMARFDEGVLAAFTANELSNLICALFADSPLRTSNLTKIRQHSR</sequence>
<dbReference type="GO" id="GO:0007094">
    <property type="term" value="P:mitotic spindle assembly checkpoint signaling"/>
    <property type="evidence" value="ECO:0007669"/>
    <property type="project" value="TreeGrafter"/>
</dbReference>
<dbReference type="EMBL" id="JANBQB010000161">
    <property type="protein sequence ID" value="KAJ1980587.1"/>
    <property type="molecule type" value="Genomic_DNA"/>
</dbReference>
<dbReference type="GO" id="GO:1990423">
    <property type="term" value="C:RZZ complex"/>
    <property type="evidence" value="ECO:0007669"/>
    <property type="project" value="TreeGrafter"/>
</dbReference>
<evidence type="ECO:0000313" key="5">
    <source>
        <dbReference type="Proteomes" id="UP001151582"/>
    </source>
</evidence>
<keyword evidence="5" id="KW-1185">Reference proteome</keyword>
<dbReference type="InterPro" id="IPR055148">
    <property type="entry name" value="ZW10_C_2"/>
</dbReference>
<accession>A0A9W8B6L8</accession>
<dbReference type="PANTHER" id="PTHR12205">
    <property type="entry name" value="CENTROMERE/KINETOCHORE PROTEIN ZW10"/>
    <property type="match status" value="1"/>
</dbReference>
<comment type="caution">
    <text evidence="4">The sequence shown here is derived from an EMBL/GenBank/DDBJ whole genome shotgun (WGS) entry which is preliminary data.</text>
</comment>
<dbReference type="OrthoDB" id="534815at2759"/>
<proteinExistence type="predicted"/>
<dbReference type="GO" id="GO:0005737">
    <property type="term" value="C:cytoplasm"/>
    <property type="evidence" value="ECO:0007669"/>
    <property type="project" value="GOC"/>
</dbReference>
<dbReference type="Proteomes" id="UP001151582">
    <property type="component" value="Unassembled WGS sequence"/>
</dbReference>
<protein>
    <submittedName>
        <fullName evidence="4">Ribosome biogenesis protein ytm1</fullName>
    </submittedName>
</protein>
<feature type="domain" description="Centromere/kinetochore protein zw10 middle" evidence="1">
    <location>
        <begin position="233"/>
        <end position="417"/>
    </location>
</feature>
<dbReference type="InterPro" id="IPR048344">
    <property type="entry name" value="Zw10_middle"/>
</dbReference>
<dbReference type="Gene3D" id="1.10.357.150">
    <property type="match status" value="1"/>
</dbReference>
<evidence type="ECO:0000313" key="4">
    <source>
        <dbReference type="EMBL" id="KAJ1980587.1"/>
    </source>
</evidence>
<evidence type="ECO:0000259" key="3">
    <source>
        <dbReference type="Pfam" id="PF22766"/>
    </source>
</evidence>
<dbReference type="InterPro" id="IPR048343">
    <property type="entry name" value="ZW10_C"/>
</dbReference>
<gene>
    <name evidence="4" type="primary">YTM1_1</name>
    <name evidence="4" type="ORF">H4R34_002400</name>
</gene>
<reference evidence="4" key="1">
    <citation type="submission" date="2022-07" db="EMBL/GenBank/DDBJ databases">
        <title>Phylogenomic reconstructions and comparative analyses of Kickxellomycotina fungi.</title>
        <authorList>
            <person name="Reynolds N.K."/>
            <person name="Stajich J.E."/>
            <person name="Barry K."/>
            <person name="Grigoriev I.V."/>
            <person name="Crous P."/>
            <person name="Smith M.E."/>
        </authorList>
    </citation>
    <scope>NUCLEOTIDE SEQUENCE</scope>
    <source>
        <strain evidence="4">RSA 567</strain>
    </source>
</reference>